<evidence type="ECO:0000313" key="2">
    <source>
        <dbReference type="EMBL" id="MBH8594168.1"/>
    </source>
</evidence>
<keyword evidence="1" id="KW-0472">Membrane</keyword>
<gene>
    <name evidence="2" type="ORF">I8U20_02380</name>
</gene>
<comment type="caution">
    <text evidence="2">The sequence shown here is derived from an EMBL/GenBank/DDBJ whole genome shotgun (WGS) entry which is preliminary data.</text>
</comment>
<proteinExistence type="predicted"/>
<dbReference type="AlphaFoldDB" id="A0A8I1ADP9"/>
<dbReference type="Proteomes" id="UP000633619">
    <property type="component" value="Unassembled WGS sequence"/>
</dbReference>
<dbReference type="RefSeq" id="WP_181730869.1">
    <property type="nucleotide sequence ID" value="NZ_JACEIR010000001.1"/>
</dbReference>
<sequence>MNKTSFLTIVASVMTLIVLMPPSNKIWLNRWEMLLQSGGIEKGVSAEKNPENQTTLCCYIKERSEGLATE</sequence>
<keyword evidence="1" id="KW-0812">Transmembrane</keyword>
<evidence type="ECO:0000256" key="1">
    <source>
        <dbReference type="SAM" id="Phobius"/>
    </source>
</evidence>
<reference evidence="2 3" key="1">
    <citation type="submission" date="2020-12" db="EMBL/GenBank/DDBJ databases">
        <title>WGS of Thermoactinomyces spp.</title>
        <authorList>
            <person name="Cheng K."/>
        </authorList>
    </citation>
    <scope>NUCLEOTIDE SEQUENCE [LARGE SCALE GENOMIC DNA]</scope>
    <source>
        <strain evidence="3">CICC 10671\DSM 43846</strain>
    </source>
</reference>
<name>A0A8I1ADP9_THEIN</name>
<protein>
    <submittedName>
        <fullName evidence="2">Uncharacterized protein</fullName>
    </submittedName>
</protein>
<keyword evidence="1" id="KW-1133">Transmembrane helix</keyword>
<evidence type="ECO:0000313" key="3">
    <source>
        <dbReference type="Proteomes" id="UP000633619"/>
    </source>
</evidence>
<organism evidence="2 3">
    <name type="scientific">Thermoactinomyces intermedius</name>
    <dbReference type="NCBI Taxonomy" id="2024"/>
    <lineage>
        <taxon>Bacteria</taxon>
        <taxon>Bacillati</taxon>
        <taxon>Bacillota</taxon>
        <taxon>Bacilli</taxon>
        <taxon>Bacillales</taxon>
        <taxon>Thermoactinomycetaceae</taxon>
        <taxon>Thermoactinomyces</taxon>
    </lineage>
</organism>
<accession>A0A8I1ADP9</accession>
<feature type="transmembrane region" description="Helical" evidence="1">
    <location>
        <begin position="6"/>
        <end position="23"/>
    </location>
</feature>
<keyword evidence="3" id="KW-1185">Reference proteome</keyword>
<dbReference type="EMBL" id="JAECVW010000001">
    <property type="protein sequence ID" value="MBH8594168.1"/>
    <property type="molecule type" value="Genomic_DNA"/>
</dbReference>